<evidence type="ECO:0000256" key="3">
    <source>
        <dbReference type="ARBA" id="ARBA00023027"/>
    </source>
</evidence>
<evidence type="ECO:0000313" key="7">
    <source>
        <dbReference type="EMBL" id="MFD1720421.1"/>
    </source>
</evidence>
<keyword evidence="3" id="KW-0520">NAD</keyword>
<dbReference type="Gene3D" id="3.30.360.10">
    <property type="entry name" value="Dihydrodipicolinate Reductase, domain 2"/>
    <property type="match status" value="1"/>
</dbReference>
<dbReference type="CDD" id="cd19082">
    <property type="entry name" value="AKR_AKR10A1_2"/>
    <property type="match status" value="1"/>
</dbReference>
<dbReference type="InterPro" id="IPR050984">
    <property type="entry name" value="Gfo/Idh/MocA_domain"/>
</dbReference>
<feature type="domain" description="NADP-dependent oxidoreductase" evidence="4">
    <location>
        <begin position="385"/>
        <end position="663"/>
    </location>
</feature>
<evidence type="ECO:0000256" key="2">
    <source>
        <dbReference type="ARBA" id="ARBA00023002"/>
    </source>
</evidence>
<protein>
    <submittedName>
        <fullName evidence="7">Aldo/keto reductase</fullName>
    </submittedName>
</protein>
<sequence length="666" mass="71150">MSTQDQHGAGWAVLGPGGIARTFLRDFHAAGGAIVAVGSSDPGRARAFADEVEAAGWPDVTAGTYEEALADPRVTAVYVATVHPGHADLVLKAIEAGKAVLCEKPLAVNHGTAMVLVDAARQAGVPLVEAFVYRFHPQTAALVDLITGGAIGEVRHVDASFAFRAEERTGRLYEQATAGGGILDVGCYPLTFAALVAAAATGVPVAEPTELTASGTIGPTGVDEWAVADLVYPGGVTATIRTGVRVQDVNDATIVGSRGRIHLRLPYAVGDTPTIEIAVTDEEPRSLEFPHDAPYALETAATAALIGTGAVEAAEMTLDETLAAARTLDRWRAAIGLRYPFEAEDADIPTVSGLPLSVDPDAAMPTGEIPGLGKRMSRLIMGVDNQPDLAHASALFDHFVEQGGNAFDTAYIYGQGDLERRLGRWIANRGIREDVVVITKGAHTPHCDPASLTSQLLESLDRQGTDYADVYLMHRDNLDVPVGEFVDVLDEHVRAGRIRVYGFSNWGLDRFDEAVAYAEANGRVLPSILSNHFGLAEAYDVPWEGCRHVTDPASKAWLEERRVPLLPWSSQARGFFARARPGFTGDAELVRCYYSDANFERLARATSLGQELGVPATAVALAYVLAQPFPTFPLFGPRSIAEARSSMQGLTIRLTPEQVAWLDLRD</sequence>
<dbReference type="PANTHER" id="PTHR22604">
    <property type="entry name" value="OXIDOREDUCTASES"/>
    <property type="match status" value="1"/>
</dbReference>
<dbReference type="SUPFAM" id="SSF51430">
    <property type="entry name" value="NAD(P)-linked oxidoreductase"/>
    <property type="match status" value="1"/>
</dbReference>
<dbReference type="InterPro" id="IPR055170">
    <property type="entry name" value="GFO_IDH_MocA-like_dom"/>
</dbReference>
<organism evidence="7 8">
    <name type="scientific">Amnibacterium endophyticum</name>
    <dbReference type="NCBI Taxonomy" id="2109337"/>
    <lineage>
        <taxon>Bacteria</taxon>
        <taxon>Bacillati</taxon>
        <taxon>Actinomycetota</taxon>
        <taxon>Actinomycetes</taxon>
        <taxon>Micrococcales</taxon>
        <taxon>Microbacteriaceae</taxon>
        <taxon>Amnibacterium</taxon>
    </lineage>
</organism>
<comment type="similarity">
    <text evidence="1">Belongs to the Gfo/Idh/MocA family.</text>
</comment>
<dbReference type="Gene3D" id="3.40.50.720">
    <property type="entry name" value="NAD(P)-binding Rossmann-like Domain"/>
    <property type="match status" value="1"/>
</dbReference>
<evidence type="ECO:0000259" key="5">
    <source>
        <dbReference type="Pfam" id="PF01408"/>
    </source>
</evidence>
<dbReference type="InterPro" id="IPR000683">
    <property type="entry name" value="Gfo/Idh/MocA-like_OxRdtase_N"/>
</dbReference>
<dbReference type="PANTHER" id="PTHR22604:SF105">
    <property type="entry name" value="TRANS-1,2-DIHYDROBENZENE-1,2-DIOL DEHYDROGENASE"/>
    <property type="match status" value="1"/>
</dbReference>
<gene>
    <name evidence="7" type="ORF">ACFSBI_02570</name>
</gene>
<feature type="domain" description="Gfo/Idh/MocA-like oxidoreductase N-terminal" evidence="5">
    <location>
        <begin position="11"/>
        <end position="128"/>
    </location>
</feature>
<evidence type="ECO:0000256" key="1">
    <source>
        <dbReference type="ARBA" id="ARBA00010928"/>
    </source>
</evidence>
<evidence type="ECO:0000259" key="4">
    <source>
        <dbReference type="Pfam" id="PF00248"/>
    </source>
</evidence>
<dbReference type="Pfam" id="PF00248">
    <property type="entry name" value="Aldo_ket_red"/>
    <property type="match status" value="1"/>
</dbReference>
<keyword evidence="2" id="KW-0560">Oxidoreductase</keyword>
<dbReference type="Gene3D" id="3.20.20.100">
    <property type="entry name" value="NADP-dependent oxidoreductase domain"/>
    <property type="match status" value="1"/>
</dbReference>
<dbReference type="RefSeq" id="WP_377931730.1">
    <property type="nucleotide sequence ID" value="NZ_JBHUEA010000003.1"/>
</dbReference>
<dbReference type="InterPro" id="IPR036812">
    <property type="entry name" value="NAD(P)_OxRdtase_dom_sf"/>
</dbReference>
<dbReference type="Pfam" id="PF01408">
    <property type="entry name" value="GFO_IDH_MocA"/>
    <property type="match status" value="1"/>
</dbReference>
<feature type="domain" description="GFO/IDH/MocA-like oxidoreductase" evidence="6">
    <location>
        <begin position="141"/>
        <end position="261"/>
    </location>
</feature>
<dbReference type="Proteomes" id="UP001597347">
    <property type="component" value="Unassembled WGS sequence"/>
</dbReference>
<comment type="caution">
    <text evidence="7">The sequence shown here is derived from an EMBL/GenBank/DDBJ whole genome shotgun (WGS) entry which is preliminary data.</text>
</comment>
<accession>A0ABW4LAQ1</accession>
<dbReference type="EMBL" id="JBHUEA010000003">
    <property type="protein sequence ID" value="MFD1720421.1"/>
    <property type="molecule type" value="Genomic_DNA"/>
</dbReference>
<name>A0ABW4LAQ1_9MICO</name>
<evidence type="ECO:0000313" key="8">
    <source>
        <dbReference type="Proteomes" id="UP001597347"/>
    </source>
</evidence>
<dbReference type="InterPro" id="IPR036291">
    <property type="entry name" value="NAD(P)-bd_dom_sf"/>
</dbReference>
<keyword evidence="8" id="KW-1185">Reference proteome</keyword>
<dbReference type="SUPFAM" id="SSF55347">
    <property type="entry name" value="Glyceraldehyde-3-phosphate dehydrogenase-like, C-terminal domain"/>
    <property type="match status" value="1"/>
</dbReference>
<reference evidence="8" key="1">
    <citation type="journal article" date="2019" name="Int. J. Syst. Evol. Microbiol.">
        <title>The Global Catalogue of Microorganisms (GCM) 10K type strain sequencing project: providing services to taxonomists for standard genome sequencing and annotation.</title>
        <authorList>
            <consortium name="The Broad Institute Genomics Platform"/>
            <consortium name="The Broad Institute Genome Sequencing Center for Infectious Disease"/>
            <person name="Wu L."/>
            <person name="Ma J."/>
        </authorList>
    </citation>
    <scope>NUCLEOTIDE SEQUENCE [LARGE SCALE GENOMIC DNA]</scope>
    <source>
        <strain evidence="8">CGMCC 1.12471</strain>
    </source>
</reference>
<proteinExistence type="inferred from homology"/>
<dbReference type="Pfam" id="PF22725">
    <property type="entry name" value="GFO_IDH_MocA_C3"/>
    <property type="match status" value="1"/>
</dbReference>
<dbReference type="SUPFAM" id="SSF51735">
    <property type="entry name" value="NAD(P)-binding Rossmann-fold domains"/>
    <property type="match status" value="1"/>
</dbReference>
<evidence type="ECO:0000259" key="6">
    <source>
        <dbReference type="Pfam" id="PF22725"/>
    </source>
</evidence>
<dbReference type="InterPro" id="IPR023210">
    <property type="entry name" value="NADP_OxRdtase_dom"/>
</dbReference>